<feature type="domain" description="Rab-GAP TBC" evidence="2">
    <location>
        <begin position="496"/>
        <end position="674"/>
    </location>
</feature>
<organism evidence="3 4">
    <name type="scientific">Paramicrosporidium saccamoebae</name>
    <dbReference type="NCBI Taxonomy" id="1246581"/>
    <lineage>
        <taxon>Eukaryota</taxon>
        <taxon>Fungi</taxon>
        <taxon>Fungi incertae sedis</taxon>
        <taxon>Cryptomycota</taxon>
        <taxon>Cryptomycota incertae sedis</taxon>
        <taxon>Paramicrosporidium</taxon>
    </lineage>
</organism>
<dbReference type="GO" id="GO:0005096">
    <property type="term" value="F:GTPase activator activity"/>
    <property type="evidence" value="ECO:0007669"/>
    <property type="project" value="TreeGrafter"/>
</dbReference>
<accession>A0A2H9THF3</accession>
<dbReference type="Gene3D" id="1.10.472.80">
    <property type="entry name" value="Ypt/Rab-GAP domain of gyp1p, domain 3"/>
    <property type="match status" value="1"/>
</dbReference>
<evidence type="ECO:0000256" key="1">
    <source>
        <dbReference type="SAM" id="MobiDB-lite"/>
    </source>
</evidence>
<dbReference type="PROSITE" id="PS50086">
    <property type="entry name" value="TBC_RABGAP"/>
    <property type="match status" value="1"/>
</dbReference>
<dbReference type="EMBL" id="MTSL01000187">
    <property type="protein sequence ID" value="PJF17166.1"/>
    <property type="molecule type" value="Genomic_DNA"/>
</dbReference>
<feature type="region of interest" description="Disordered" evidence="1">
    <location>
        <begin position="254"/>
        <end position="279"/>
    </location>
</feature>
<keyword evidence="4" id="KW-1185">Reference proteome</keyword>
<comment type="caution">
    <text evidence="3">The sequence shown here is derived from an EMBL/GenBank/DDBJ whole genome shotgun (WGS) entry which is preliminary data.</text>
</comment>
<reference evidence="3 4" key="1">
    <citation type="submission" date="2016-10" db="EMBL/GenBank/DDBJ databases">
        <title>The genome of Paramicrosporidium saccamoebae is the missing link in understanding Cryptomycota and Microsporidia evolution.</title>
        <authorList>
            <person name="Quandt C.A."/>
            <person name="Beaudet D."/>
            <person name="Corsaro D."/>
            <person name="Michel R."/>
            <person name="Corradi N."/>
            <person name="James T."/>
        </authorList>
    </citation>
    <scope>NUCLEOTIDE SEQUENCE [LARGE SCALE GENOMIC DNA]</scope>
    <source>
        <strain evidence="3 4">KSL3</strain>
    </source>
</reference>
<dbReference type="InterPro" id="IPR050302">
    <property type="entry name" value="Rab_GAP_TBC_domain"/>
</dbReference>
<dbReference type="PANTHER" id="PTHR47219">
    <property type="entry name" value="RAB GTPASE-ACTIVATING PROTEIN 1-LIKE"/>
    <property type="match status" value="1"/>
</dbReference>
<evidence type="ECO:0000259" key="2">
    <source>
        <dbReference type="PROSITE" id="PS50086"/>
    </source>
</evidence>
<dbReference type="InterPro" id="IPR004182">
    <property type="entry name" value="GRAM"/>
</dbReference>
<name>A0A2H9THF3_9FUNG</name>
<dbReference type="InterPro" id="IPR011993">
    <property type="entry name" value="PH-like_dom_sf"/>
</dbReference>
<feature type="compositionally biased region" description="Low complexity" evidence="1">
    <location>
        <begin position="257"/>
        <end position="274"/>
    </location>
</feature>
<dbReference type="AlphaFoldDB" id="A0A2H9THF3"/>
<proteinExistence type="predicted"/>
<dbReference type="SMART" id="SM00568">
    <property type="entry name" value="GRAM"/>
    <property type="match status" value="2"/>
</dbReference>
<sequence>MWIVPSACEVTPLWETVIEDDYFVLQRNTVEQESLWGSVMGTLQAMFDVRQAPFRILLKTSPVKLLSGDAALTIAVGDSRRDIESAWEWIHANLVDSEDHGSAVRAICAKIEAQVSEEVAGTDEAAGDERFRATARAFRQTFSLSATERLVNYFSCSSGGGLLSQGWMYISEHYLAYYSYVFGVESKILVELKNITEIRKERSKKTLLPDTVYVKTSEGRELRFSNLFRRDEAYELLQSLVNRALHRLLRTTRTEPGSDLSQSSPSLSSTDVTGTPTLKEGLDRQKKDVLIQSLFNVPPGEELVEQSWSVLWMEHRPDEIYRGELFLTRRFVLFSSTDTRLTIPTCAIRRMEKVFQQNEAGKNTDELYGVALTTCHHQKVYLSVGGSVRQCDRFCFRLKEVLLDNAKLAKEQLGPFLATLPSEQLIMGEERCAVVAEGLGPIFGFPGESTDSNHATLPSKKMQTILYEYWGGYFSEYGRNFSMLKAPYFARLVRAGLPNRLRGEMWEICCGSLYSRFFSPSLYKQTLDLNEGKSSLASLPEYPAYQKDEGIQMLRRVLQAYAWHDPELGYCQAMNIVTSVLLIFANEEQAFWLLKYLCGRALPGYYSTNMWGAILDQQVFEILVRRHLPLLSAHFKANDIQLSVATTPWFLTLYLSSMPLQQALRILDWFFLDGVPFLFRFALEVLKCNSSILMDVYEDGEMVRILREFMCSLDQVETFAGEDRPMSRFQHVLKLAHSDFSDVVTMDRIEVLRKEHQLKVIQNIGDYTRKTTVRDVVDSCKLSISRDAVTFFYGEFSKALYYSSAAAALPQGGDLDCFISFMSATTTWRLPDRSRRGNTPQRPSAVLVYCEHLFKEFSRERQDRITFAELVCLMDKLVTLDWQGHCELLFGAFCDSESLTYEGIISMTEALLKLTLEEDITAGISQLLKIEQRQQSLEEFILCVQGFDAVKSFLSGGIQRTIKLEAETTLSSPGVSEIKGVMNSLWSQLKSPWSHSVTSPTSELAAVEAAARAAATIQTSTVPVQTISTPTTIPATTGQLSAMSASDDVGLLLEELRQTVTQAPRGSNDTIP</sequence>
<dbReference type="PANTHER" id="PTHR47219:SF20">
    <property type="entry name" value="TBC1 DOMAIN FAMILY MEMBER 2B"/>
    <property type="match status" value="1"/>
</dbReference>
<dbReference type="InterPro" id="IPR035969">
    <property type="entry name" value="Rab-GAP_TBC_sf"/>
</dbReference>
<dbReference type="SUPFAM" id="SSF47923">
    <property type="entry name" value="Ypt/Rab-GAP domain of gyp1p"/>
    <property type="match status" value="2"/>
</dbReference>
<dbReference type="SMART" id="SM00164">
    <property type="entry name" value="TBC"/>
    <property type="match status" value="1"/>
</dbReference>
<dbReference type="Pfam" id="PF02893">
    <property type="entry name" value="GRAM"/>
    <property type="match status" value="1"/>
</dbReference>
<dbReference type="Pfam" id="PF00566">
    <property type="entry name" value="RabGAP-TBC"/>
    <property type="match status" value="1"/>
</dbReference>
<dbReference type="OrthoDB" id="17687at2759"/>
<protein>
    <recommendedName>
        <fullName evidence="2">Rab-GAP TBC domain-containing protein</fullName>
    </recommendedName>
</protein>
<evidence type="ECO:0000313" key="3">
    <source>
        <dbReference type="EMBL" id="PJF17166.1"/>
    </source>
</evidence>
<dbReference type="Proteomes" id="UP000240830">
    <property type="component" value="Unassembled WGS sequence"/>
</dbReference>
<dbReference type="GO" id="GO:0031267">
    <property type="term" value="F:small GTPase binding"/>
    <property type="evidence" value="ECO:0007669"/>
    <property type="project" value="TreeGrafter"/>
</dbReference>
<evidence type="ECO:0000313" key="4">
    <source>
        <dbReference type="Proteomes" id="UP000240830"/>
    </source>
</evidence>
<dbReference type="STRING" id="1246581.A0A2H9THF3"/>
<dbReference type="Gene3D" id="1.10.8.270">
    <property type="entry name" value="putative rabgap domain of human tbc1 domain family member 14 like domains"/>
    <property type="match status" value="1"/>
</dbReference>
<gene>
    <name evidence="3" type="ORF">PSACC_03025</name>
</gene>
<dbReference type="InterPro" id="IPR000195">
    <property type="entry name" value="Rab-GAP-TBC_dom"/>
</dbReference>
<dbReference type="Gene3D" id="2.30.29.30">
    <property type="entry name" value="Pleckstrin-homology domain (PH domain)/Phosphotyrosine-binding domain (PTB)"/>
    <property type="match status" value="1"/>
</dbReference>